<protein>
    <submittedName>
        <fullName evidence="1">Uncharacterized protein</fullName>
    </submittedName>
</protein>
<reference evidence="1 2" key="1">
    <citation type="journal article" date="2017" name="BMC Biol.">
        <title>Genomic innovations, transcriptional plasticity and gene loss underlying the evolution and divergence of two highly polyphagous and invasive Helicoverpa pest species.</title>
        <authorList>
            <person name="Pearce S.L."/>
            <person name="Clarke D.F."/>
            <person name="East P.D."/>
            <person name="Elfekih S."/>
            <person name="Gordon K.H."/>
            <person name="Jermiin L.S."/>
            <person name="McGaughran A."/>
            <person name="Oakeshott J.G."/>
            <person name="Papanikolaou A."/>
            <person name="Perera O.P."/>
            <person name="Rane R.V."/>
            <person name="Richards S."/>
            <person name="Tay W.T."/>
            <person name="Walsh T.K."/>
            <person name="Anderson A."/>
            <person name="Anderson C.J."/>
            <person name="Asgari S."/>
            <person name="Board P.G."/>
            <person name="Bretschneider A."/>
            <person name="Campbell P.M."/>
            <person name="Chertemps T."/>
            <person name="Christeller J.T."/>
            <person name="Coppin C.W."/>
            <person name="Downes S.J."/>
            <person name="Duan G."/>
            <person name="Farnsworth C.A."/>
            <person name="Good R.T."/>
            <person name="Han L.B."/>
            <person name="Han Y.C."/>
            <person name="Hatje K."/>
            <person name="Horne I."/>
            <person name="Huang Y.P."/>
            <person name="Hughes D.S."/>
            <person name="Jacquin-Joly E."/>
            <person name="James W."/>
            <person name="Jhangiani S."/>
            <person name="Kollmar M."/>
            <person name="Kuwar S.S."/>
            <person name="Li S."/>
            <person name="Liu N.Y."/>
            <person name="Maibeche M.T."/>
            <person name="Miller J.R."/>
            <person name="Montagne N."/>
            <person name="Perry T."/>
            <person name="Qu J."/>
            <person name="Song S.V."/>
            <person name="Sutton G.G."/>
            <person name="Vogel H."/>
            <person name="Walenz B.P."/>
            <person name="Xu W."/>
            <person name="Zhang H.J."/>
            <person name="Zou Z."/>
            <person name="Batterham P."/>
            <person name="Edwards O.R."/>
            <person name="Feyereisen R."/>
            <person name="Gibbs R.A."/>
            <person name="Heckel D.G."/>
            <person name="McGrath A."/>
            <person name="Robin C."/>
            <person name="Scherer S.E."/>
            <person name="Worley K.C."/>
            <person name="Wu Y.D."/>
        </authorList>
    </citation>
    <scope>NUCLEOTIDE SEQUENCE [LARGE SCALE GENOMIC DNA]</scope>
    <source>
        <strain evidence="1">Harm_GR_Male_#8</strain>
        <tissue evidence="1">Whole organism</tissue>
    </source>
</reference>
<proteinExistence type="predicted"/>
<evidence type="ECO:0000313" key="1">
    <source>
        <dbReference type="EMBL" id="PZC76199.1"/>
    </source>
</evidence>
<keyword evidence="2" id="KW-1185">Reference proteome</keyword>
<accession>A0A2W1BMB3</accession>
<evidence type="ECO:0000313" key="2">
    <source>
        <dbReference type="Proteomes" id="UP000249218"/>
    </source>
</evidence>
<name>A0A2W1BMB3_HELAM</name>
<dbReference type="EMBL" id="KZ149965">
    <property type="protein sequence ID" value="PZC76199.1"/>
    <property type="molecule type" value="Genomic_DNA"/>
</dbReference>
<sequence length="152" mass="16761">MAAVHREEVLQWPPHRSAAPPGVGSGWYTEDSVHGKYRLSTYIRDACRRKTSRSRETAMIRVACLLLVAARALPAASAPTPAPAALGVASDHLLARTLGDIKGNAPTENPVDRKQFIVKLHCKDPKKCAPTQLYEFNLLRVQPSESGKRVYY</sequence>
<organism evidence="1 2">
    <name type="scientific">Helicoverpa armigera</name>
    <name type="common">Cotton bollworm</name>
    <name type="synonym">Heliothis armigera</name>
    <dbReference type="NCBI Taxonomy" id="29058"/>
    <lineage>
        <taxon>Eukaryota</taxon>
        <taxon>Metazoa</taxon>
        <taxon>Ecdysozoa</taxon>
        <taxon>Arthropoda</taxon>
        <taxon>Hexapoda</taxon>
        <taxon>Insecta</taxon>
        <taxon>Pterygota</taxon>
        <taxon>Neoptera</taxon>
        <taxon>Endopterygota</taxon>
        <taxon>Lepidoptera</taxon>
        <taxon>Glossata</taxon>
        <taxon>Ditrysia</taxon>
        <taxon>Noctuoidea</taxon>
        <taxon>Noctuidae</taxon>
        <taxon>Heliothinae</taxon>
        <taxon>Helicoverpa</taxon>
    </lineage>
</organism>
<dbReference type="AlphaFoldDB" id="A0A2W1BMB3"/>
<gene>
    <name evidence="1" type="primary">HaOG204879</name>
    <name evidence="1" type="ORF">B5X24_HaOG204879</name>
</gene>
<dbReference type="Proteomes" id="UP000249218">
    <property type="component" value="Unassembled WGS sequence"/>
</dbReference>